<gene>
    <name evidence="23" type="ORF">EOD39_6027</name>
</gene>
<dbReference type="PROSITE" id="PS51455">
    <property type="entry name" value="PIPK"/>
    <property type="match status" value="1"/>
</dbReference>
<dbReference type="EMBL" id="SCEB01214869">
    <property type="protein sequence ID" value="RXM32662.1"/>
    <property type="molecule type" value="Genomic_DNA"/>
</dbReference>
<evidence type="ECO:0000256" key="20">
    <source>
        <dbReference type="SAM" id="Coils"/>
    </source>
</evidence>
<feature type="compositionally biased region" description="Polar residues" evidence="21">
    <location>
        <begin position="1226"/>
        <end position="1236"/>
    </location>
</feature>
<feature type="region of interest" description="Disordered" evidence="21">
    <location>
        <begin position="861"/>
        <end position="882"/>
    </location>
</feature>
<dbReference type="Proteomes" id="UP000289886">
    <property type="component" value="Unassembled WGS sequence"/>
</dbReference>
<keyword evidence="10 19" id="KW-0067">ATP-binding</keyword>
<evidence type="ECO:0000256" key="9">
    <source>
        <dbReference type="ARBA" id="ARBA00022777"/>
    </source>
</evidence>
<dbReference type="PANTHER" id="PTHR16196">
    <property type="entry name" value="CELL CYCLE CONTROL PROTEIN CWF25"/>
    <property type="match status" value="1"/>
</dbReference>
<feature type="compositionally biased region" description="Basic and acidic residues" evidence="21">
    <location>
        <begin position="374"/>
        <end position="385"/>
    </location>
</feature>
<feature type="compositionally biased region" description="Polar residues" evidence="21">
    <location>
        <begin position="1153"/>
        <end position="1180"/>
    </location>
</feature>
<evidence type="ECO:0000256" key="6">
    <source>
        <dbReference type="ARBA" id="ARBA00022679"/>
    </source>
</evidence>
<dbReference type="InterPro" id="IPR051376">
    <property type="entry name" value="CWC25_splicing_factor"/>
</dbReference>
<feature type="region of interest" description="Disordered" evidence="21">
    <location>
        <begin position="777"/>
        <end position="796"/>
    </location>
</feature>
<evidence type="ECO:0000256" key="12">
    <source>
        <dbReference type="ARBA" id="ARBA00023098"/>
    </source>
</evidence>
<dbReference type="Pfam" id="PF01504">
    <property type="entry name" value="PIP5K"/>
    <property type="match status" value="2"/>
</dbReference>
<evidence type="ECO:0000259" key="22">
    <source>
        <dbReference type="PROSITE" id="PS51455"/>
    </source>
</evidence>
<evidence type="ECO:0000313" key="23">
    <source>
        <dbReference type="EMBL" id="RXM32662.1"/>
    </source>
</evidence>
<keyword evidence="14" id="KW-0539">Nucleus</keyword>
<dbReference type="InterPro" id="IPR019339">
    <property type="entry name" value="CIR_N_dom"/>
</dbReference>
<evidence type="ECO:0000256" key="21">
    <source>
        <dbReference type="SAM" id="MobiDB-lite"/>
    </source>
</evidence>
<dbReference type="EC" id="2.7.1.149" evidence="18"/>
<keyword evidence="12" id="KW-0443">Lipid metabolism</keyword>
<proteinExistence type="inferred from homology"/>
<evidence type="ECO:0000256" key="14">
    <source>
        <dbReference type="ARBA" id="ARBA00023242"/>
    </source>
</evidence>
<dbReference type="Gene3D" id="3.30.800.10">
    <property type="entry name" value="Phosphatidylinositol Phosphate Kinase II Beta"/>
    <property type="match status" value="1"/>
</dbReference>
<feature type="compositionally biased region" description="Low complexity" evidence="21">
    <location>
        <begin position="1203"/>
        <end position="1225"/>
    </location>
</feature>
<dbReference type="PANTHER" id="PTHR16196:SF0">
    <property type="entry name" value="PRE-MRNA-SPLICING FACTOR CWC25 HOMOLOG"/>
    <property type="match status" value="1"/>
</dbReference>
<dbReference type="SMART" id="SM01083">
    <property type="entry name" value="Cir_N"/>
    <property type="match status" value="1"/>
</dbReference>
<dbReference type="Pfam" id="PF15075">
    <property type="entry name" value="SPMAP1-like"/>
    <property type="match status" value="1"/>
</dbReference>
<evidence type="ECO:0000256" key="1">
    <source>
        <dbReference type="ARBA" id="ARBA00004123"/>
    </source>
</evidence>
<dbReference type="FunFam" id="3.30.800.10:FF:000002">
    <property type="entry name" value="Phosphatidylinositol 5-phosphate 4-kinase type-2 beta"/>
    <property type="match status" value="1"/>
</dbReference>
<feature type="compositionally biased region" description="Basic residues" evidence="21">
    <location>
        <begin position="245"/>
        <end position="268"/>
    </location>
</feature>
<keyword evidence="5" id="KW-0507">mRNA processing</keyword>
<feature type="compositionally biased region" description="Acidic residues" evidence="21">
    <location>
        <begin position="861"/>
        <end position="871"/>
    </location>
</feature>
<dbReference type="InterPro" id="IPR032443">
    <property type="entry name" value="RAWUL"/>
</dbReference>
<dbReference type="InterPro" id="IPR022209">
    <property type="entry name" value="CWC25"/>
</dbReference>
<dbReference type="GO" id="GO:0000398">
    <property type="term" value="P:mRNA splicing, via spliceosome"/>
    <property type="evidence" value="ECO:0007669"/>
    <property type="project" value="TreeGrafter"/>
</dbReference>
<evidence type="ECO:0000256" key="17">
    <source>
        <dbReference type="ARBA" id="ARBA00036950"/>
    </source>
</evidence>
<dbReference type="GO" id="GO:0046488">
    <property type="term" value="P:phosphatidylinositol metabolic process"/>
    <property type="evidence" value="ECO:0007669"/>
    <property type="project" value="UniProtKB-UniRule"/>
</dbReference>
<keyword evidence="13" id="KW-0508">mRNA splicing</keyword>
<comment type="catalytic activity">
    <reaction evidence="17">
        <text>1,2-dihexadecanoyl-sn-glycero-3-phospho-(1D-myo-inositol-5-phosphate) + GTP = 1,2-dihexadecanoyl-sn-glycero-3-phospho-(1D-myo-inositol-4,5-bisphosphate) + GDP + H(+)</text>
        <dbReference type="Rhea" id="RHEA:55964"/>
        <dbReference type="ChEBI" id="CHEBI:15378"/>
        <dbReference type="ChEBI" id="CHEBI:37565"/>
        <dbReference type="ChEBI" id="CHEBI:58189"/>
        <dbReference type="ChEBI" id="CHEBI:83423"/>
        <dbReference type="ChEBI" id="CHEBI:84968"/>
    </reaction>
    <physiologicalReaction direction="left-to-right" evidence="17">
        <dbReference type="Rhea" id="RHEA:55965"/>
    </physiologicalReaction>
</comment>
<evidence type="ECO:0000256" key="15">
    <source>
        <dbReference type="ARBA" id="ARBA00036478"/>
    </source>
</evidence>
<dbReference type="InterPro" id="IPR027483">
    <property type="entry name" value="PInositol-4-P-4/5-kinase_C_sf"/>
</dbReference>
<organism evidence="23 24">
    <name type="scientific">Acipenser ruthenus</name>
    <name type="common">Sterlet sturgeon</name>
    <dbReference type="NCBI Taxonomy" id="7906"/>
    <lineage>
        <taxon>Eukaryota</taxon>
        <taxon>Metazoa</taxon>
        <taxon>Chordata</taxon>
        <taxon>Craniata</taxon>
        <taxon>Vertebrata</taxon>
        <taxon>Euteleostomi</taxon>
        <taxon>Actinopterygii</taxon>
        <taxon>Chondrostei</taxon>
        <taxon>Acipenseriformes</taxon>
        <taxon>Acipenseridae</taxon>
        <taxon>Acipenser</taxon>
    </lineage>
</organism>
<evidence type="ECO:0000256" key="18">
    <source>
        <dbReference type="ARBA" id="ARBA00039039"/>
    </source>
</evidence>
<evidence type="ECO:0000256" key="19">
    <source>
        <dbReference type="PROSITE-ProRule" id="PRU00781"/>
    </source>
</evidence>
<dbReference type="InterPro" id="IPR027484">
    <property type="entry name" value="PInositol-4-P-5-kinase_N"/>
</dbReference>
<keyword evidence="4" id="KW-0963">Cytoplasm</keyword>
<evidence type="ECO:0000256" key="11">
    <source>
        <dbReference type="ARBA" id="ARBA00023054"/>
    </source>
</evidence>
<accession>A0A444UBX6</accession>
<keyword evidence="6 19" id="KW-0808">Transferase</keyword>
<dbReference type="GO" id="GO:0005684">
    <property type="term" value="C:U2-type spliceosomal complex"/>
    <property type="evidence" value="ECO:0007669"/>
    <property type="project" value="TreeGrafter"/>
</dbReference>
<dbReference type="Pfam" id="PF16207">
    <property type="entry name" value="RAWUL"/>
    <property type="match status" value="1"/>
</dbReference>
<dbReference type="Pfam" id="PF12542">
    <property type="entry name" value="CWC25"/>
    <property type="match status" value="1"/>
</dbReference>
<feature type="region of interest" description="Disordered" evidence="21">
    <location>
        <begin position="1153"/>
        <end position="1261"/>
    </location>
</feature>
<feature type="compositionally biased region" description="Low complexity" evidence="21">
    <location>
        <begin position="1182"/>
        <end position="1192"/>
    </location>
</feature>
<dbReference type="FunFam" id="3.10.20.90:FF:000106">
    <property type="entry name" value="Polycomb complex protein BMI-1"/>
    <property type="match status" value="1"/>
</dbReference>
<sequence length="1261" mass="143500">MQRASVPAGSPLRDKHYFEEKNFILDCVAVSSMARVYESAHPKLWAVIPPYNGQSDNHTRQYYSSPSVKLLLEKTGQNLKKSWHPQTLKNIERVWKAEQKHEAECKKIEELQKELRDERAREDIQKYAEDSGAIKKRDERLDWMYQGPGGQVNREEYLLGRAIDKQITEKYEEKEAGPSSETGLLPGSIFTAGGATSALDMAAKIREDPLFMIRKREEEKKREVLTNPVKMKKIKEMLQQNLEKKGKKKSKKNKKDKKKKHKKHRRHSSSSEGSSGEEEEESRPREKSHKKTSSPPLPFSHPQAPGYGLQILANDARHRRDSTPPDNQRAAQQHRSRSHSPHKHSSRGSRREEPRERRGRSPSSSPPPRHSKHDKTDRKGKEKARSPSPKNDRHYRRQDTKQTKKLSAEELERRRREMMDFARWRDEERVNNIKRYKKEEEEEKELEKLDSRDGKFIHKMKLESASTSTLEDRVKRNIHSIQRTTAALEKNFMKSASKTKTKKKHFIGQKVKLFRASEPLLSVLMWGVNHTINELSNVPVPVMLMPDDFKAYSKIKVDNHLFNKENLPSRFKFKEYCPMVFRNLRERFGIDDQDYQNSLTRSAPLNSDSQGRFGSRFLTTYDRRFVIKTVSSEDIAEMHNILKKYHQFIVECHGSTLLPQFLGMYRLTVDGVETYMVVTRNVFSHRLTLHRKYDLKGSTVSREASDKEKAKELPTFKDNDFLNEGQKLHIGDDNKKYFLEKLKRDVEFLAQLKIMDYSLLVGLHDVDRAEQEEMEIEERGEEDEYENDGMGGTTGSFGTPPDSPANLLSFPGFFGPGEFDPSVDVLGSSPQFLAQLKIMDYSLLVGLHDVDRAEQEEMEIEERGEEDEYENDGMGGTTGSFGTPPDSPGNLLSFPGFFGPGEFDPSVDVYAMKSHDTPAVQRVPHNALQFSDKRHTEASNVPPTLKTHIIDKGFEKSAKLDKMHGTTRIKITELNPHLMCALCGGYFIDATTIVECLHSYEMKRRRDFYAANPTADATNSSNEDRGEVREEEKRIITDDEIISLSIEFHEGTTNEKKVVTETQDAEKEKSRSLQANSKRFLRCPAAMTVTHLSKFLRSKMDIPSNYRIEVLYEDEPLKDYYTLMDIAYIYTWRRNGPLPLQYRVQPTCKRIKLSQQQPASNSDGMNTSGNSESDSVSDKANSPATVPSTSSPLPSPGAHSNRTSPSPSGAAPTSLASSSAPPTLLNGTSNCRQLSPSAGRGRKVTVNGGGGGGTGTTSPLT</sequence>
<keyword evidence="8 19" id="KW-0547">Nucleotide-binding</keyword>
<comment type="caution">
    <text evidence="23">The sequence shown here is derived from an EMBL/GenBank/DDBJ whole genome shotgun (WGS) entry which is preliminary data.</text>
</comment>
<evidence type="ECO:0000256" key="7">
    <source>
        <dbReference type="ARBA" id="ARBA00022728"/>
    </source>
</evidence>
<feature type="domain" description="PIPK" evidence="22">
    <location>
        <begin position="516"/>
        <end position="899"/>
    </location>
</feature>
<dbReference type="InterPro" id="IPR028027">
    <property type="entry name" value="SPMAP1"/>
</dbReference>
<dbReference type="SMART" id="SM00330">
    <property type="entry name" value="PIPKc"/>
    <property type="match status" value="1"/>
</dbReference>
<evidence type="ECO:0000313" key="24">
    <source>
        <dbReference type="Proteomes" id="UP000289886"/>
    </source>
</evidence>
<evidence type="ECO:0000256" key="8">
    <source>
        <dbReference type="ARBA" id="ARBA00022741"/>
    </source>
</evidence>
<keyword evidence="7" id="KW-0747">Spliceosome</keyword>
<evidence type="ECO:0000256" key="2">
    <source>
        <dbReference type="ARBA" id="ARBA00004496"/>
    </source>
</evidence>
<dbReference type="GO" id="GO:0005524">
    <property type="term" value="F:ATP binding"/>
    <property type="evidence" value="ECO:0007669"/>
    <property type="project" value="UniProtKB-UniRule"/>
</dbReference>
<protein>
    <recommendedName>
        <fullName evidence="18">1-phosphatidylinositol-5-phosphate 4-kinase</fullName>
        <ecNumber evidence="18">2.7.1.149</ecNumber>
    </recommendedName>
</protein>
<dbReference type="AlphaFoldDB" id="A0A444UBX6"/>
<comment type="catalytic activity">
    <reaction evidence="15">
        <text>1,2-dihexadecanoyl-sn-glycero-3-phospho-(1D-myo-inositol-5-phosphate) + ATP = 1,2-dihexadecanoyl-sn-glycero-3-phospho-(1D-myo-inositol-4,5-bisphosphate) + ADP + H(+)</text>
        <dbReference type="Rhea" id="RHEA:55992"/>
        <dbReference type="ChEBI" id="CHEBI:15378"/>
        <dbReference type="ChEBI" id="CHEBI:30616"/>
        <dbReference type="ChEBI" id="CHEBI:83423"/>
        <dbReference type="ChEBI" id="CHEBI:84968"/>
        <dbReference type="ChEBI" id="CHEBI:456216"/>
    </reaction>
    <physiologicalReaction direction="left-to-right" evidence="15">
        <dbReference type="Rhea" id="RHEA:55993"/>
    </physiologicalReaction>
</comment>
<comment type="similarity">
    <text evidence="3">Belongs to the CWC25 family.</text>
</comment>
<feature type="compositionally biased region" description="Basic and acidic residues" evidence="21">
    <location>
        <begin position="397"/>
        <end position="412"/>
    </location>
</feature>
<feature type="compositionally biased region" description="Basic residues" evidence="21">
    <location>
        <begin position="332"/>
        <end position="348"/>
    </location>
</feature>
<comment type="catalytic activity">
    <reaction evidence="16">
        <text>a 1,2-diacyl-sn-glycero-3-phospho-(1D-myo-inositol-5-phosphate) + ATP = a 1,2-diacyl-sn-glycero-3-phospho-(1D-myo-inositol-4,5-bisphosphate) + ADP + H(+)</text>
        <dbReference type="Rhea" id="RHEA:12280"/>
        <dbReference type="ChEBI" id="CHEBI:15378"/>
        <dbReference type="ChEBI" id="CHEBI:30616"/>
        <dbReference type="ChEBI" id="CHEBI:57795"/>
        <dbReference type="ChEBI" id="CHEBI:58456"/>
        <dbReference type="ChEBI" id="CHEBI:456216"/>
        <dbReference type="EC" id="2.7.1.149"/>
    </reaction>
    <physiologicalReaction direction="left-to-right" evidence="16">
        <dbReference type="Rhea" id="RHEA:12281"/>
    </physiologicalReaction>
</comment>
<evidence type="ECO:0000256" key="4">
    <source>
        <dbReference type="ARBA" id="ARBA00022490"/>
    </source>
</evidence>
<evidence type="ECO:0000256" key="5">
    <source>
        <dbReference type="ARBA" id="ARBA00022664"/>
    </source>
</evidence>
<name>A0A444UBX6_ACIRT</name>
<dbReference type="InterPro" id="IPR002498">
    <property type="entry name" value="PInositol-4-P-4/5-kinase_core"/>
</dbReference>
<keyword evidence="24" id="KW-1185">Reference proteome</keyword>
<dbReference type="Pfam" id="PF10197">
    <property type="entry name" value="Cir_N"/>
    <property type="match status" value="1"/>
</dbReference>
<evidence type="ECO:0000256" key="10">
    <source>
        <dbReference type="ARBA" id="ARBA00022840"/>
    </source>
</evidence>
<keyword evidence="9 19" id="KW-0418">Kinase</keyword>
<feature type="coiled-coil region" evidence="20">
    <location>
        <begin position="94"/>
        <end position="125"/>
    </location>
</feature>
<evidence type="ECO:0000256" key="3">
    <source>
        <dbReference type="ARBA" id="ARBA00006695"/>
    </source>
</evidence>
<comment type="subcellular location">
    <subcellularLocation>
        <location evidence="2">Cytoplasm</location>
    </subcellularLocation>
    <subcellularLocation>
        <location evidence="1">Nucleus</location>
    </subcellularLocation>
</comment>
<keyword evidence="11 20" id="KW-0175">Coiled coil</keyword>
<evidence type="ECO:0000256" key="16">
    <source>
        <dbReference type="ARBA" id="ARBA00036698"/>
    </source>
</evidence>
<dbReference type="FunFam" id="3.30.810.10:FF:000004">
    <property type="entry name" value="Phosphatidylinositol 5-phosphate 4-kinase type-2 beta"/>
    <property type="match status" value="1"/>
</dbReference>
<feature type="region of interest" description="Disordered" evidence="21">
    <location>
        <begin position="222"/>
        <end position="412"/>
    </location>
</feature>
<dbReference type="GO" id="GO:0016309">
    <property type="term" value="F:1-phosphatidylinositol-5-phosphate 4-kinase activity"/>
    <property type="evidence" value="ECO:0007669"/>
    <property type="project" value="UniProtKB-EC"/>
</dbReference>
<dbReference type="Gene3D" id="3.30.810.10">
    <property type="entry name" value="2-Layer Sandwich"/>
    <property type="match status" value="2"/>
</dbReference>
<dbReference type="GO" id="GO:0005737">
    <property type="term" value="C:cytoplasm"/>
    <property type="evidence" value="ECO:0007669"/>
    <property type="project" value="UniProtKB-SubCell"/>
</dbReference>
<reference evidence="23 24" key="1">
    <citation type="submission" date="2019-01" db="EMBL/GenBank/DDBJ databases">
        <title>Draft Genome and Complete Hox-Cluster Characterization of the Sterlet Sturgeon (Acipenser ruthenus).</title>
        <authorList>
            <person name="Wei Q."/>
        </authorList>
    </citation>
    <scope>NUCLEOTIDE SEQUENCE [LARGE SCALE GENOMIC DNA]</scope>
    <source>
        <strain evidence="23">WHYD16114868_AA</strain>
        <tissue evidence="23">Blood</tissue>
    </source>
</reference>
<evidence type="ECO:0000256" key="13">
    <source>
        <dbReference type="ARBA" id="ARBA00023187"/>
    </source>
</evidence>
<dbReference type="SUPFAM" id="SSF56104">
    <property type="entry name" value="SAICAR synthase-like"/>
    <property type="match status" value="2"/>
</dbReference>
<feature type="compositionally biased region" description="Acidic residues" evidence="21">
    <location>
        <begin position="777"/>
        <end position="787"/>
    </location>
</feature>
<dbReference type="Gene3D" id="3.10.20.90">
    <property type="entry name" value="Phosphatidylinositol 3-kinase Catalytic Subunit, Chain A, domain 1"/>
    <property type="match status" value="1"/>
</dbReference>